<reference evidence="1 2" key="1">
    <citation type="submission" date="2023-04" db="EMBL/GenBank/DDBJ databases">
        <authorList>
            <person name="Hsu D."/>
        </authorList>
    </citation>
    <scope>NUCLEOTIDE SEQUENCE [LARGE SCALE GENOMIC DNA]</scope>
    <source>
        <strain evidence="1 2">MK1</strain>
    </source>
</reference>
<keyword evidence="1" id="KW-0167">Capsid protein</keyword>
<dbReference type="Pfam" id="PF07875">
    <property type="entry name" value="Coat_F"/>
    <property type="match status" value="1"/>
</dbReference>
<evidence type="ECO:0000313" key="1">
    <source>
        <dbReference type="EMBL" id="WRO22576.1"/>
    </source>
</evidence>
<evidence type="ECO:0000313" key="2">
    <source>
        <dbReference type="Proteomes" id="UP001329915"/>
    </source>
</evidence>
<dbReference type="KEGG" id="dbc:MFMK1_002411"/>
<dbReference type="InterPro" id="IPR012347">
    <property type="entry name" value="Ferritin-like"/>
</dbReference>
<dbReference type="InterPro" id="IPR012851">
    <property type="entry name" value="Spore_coat_CotF-like"/>
</dbReference>
<proteinExistence type="predicted"/>
<dbReference type="RefSeq" id="WP_366921985.1">
    <property type="nucleotide sequence ID" value="NZ_CP121694.1"/>
</dbReference>
<gene>
    <name evidence="1" type="ORF">MFMK1_002411</name>
</gene>
<name>A0AAU0UQS1_9FIRM</name>
<dbReference type="EMBL" id="CP121694">
    <property type="protein sequence ID" value="WRO22576.1"/>
    <property type="molecule type" value="Genomic_DNA"/>
</dbReference>
<organism evidence="1 2">
    <name type="scientific">Metallumcola ferriviriculae</name>
    <dbReference type="NCBI Taxonomy" id="3039180"/>
    <lineage>
        <taxon>Bacteria</taxon>
        <taxon>Bacillati</taxon>
        <taxon>Bacillota</taxon>
        <taxon>Clostridia</taxon>
        <taxon>Neomoorellales</taxon>
        <taxon>Desulfitibacteraceae</taxon>
        <taxon>Metallumcola</taxon>
    </lineage>
</organism>
<dbReference type="Proteomes" id="UP001329915">
    <property type="component" value="Chromosome"/>
</dbReference>
<dbReference type="AlphaFoldDB" id="A0AAU0UQS1"/>
<keyword evidence="2" id="KW-1185">Reference proteome</keyword>
<sequence length="99" mass="11135">MLQDKDMASDALEMTKVHAGELTKAASECSNKQLKQSFIQMRNQMEQNQEQISQIATQKGWYMPAAPADQQEITRVKTFLQQGTAPQQQTNMGQSKTTV</sequence>
<accession>A0AAU0UQS1</accession>
<dbReference type="Gene3D" id="1.20.1260.10">
    <property type="match status" value="1"/>
</dbReference>
<protein>
    <submittedName>
        <fullName evidence="1">Spore coat protein</fullName>
    </submittedName>
</protein>
<keyword evidence="1" id="KW-0946">Virion</keyword>